<evidence type="ECO:0000313" key="3">
    <source>
        <dbReference type="Proteomes" id="UP000789405"/>
    </source>
</evidence>
<name>A0A9N9J5P5_9GLOM</name>
<dbReference type="AlphaFoldDB" id="A0A9N9J5P5"/>
<protein>
    <submittedName>
        <fullName evidence="2">5179_t:CDS:1</fullName>
    </submittedName>
</protein>
<gene>
    <name evidence="2" type="ORF">DERYTH_LOCUS18010</name>
</gene>
<dbReference type="OrthoDB" id="2438028at2759"/>
<sequence length="143" mass="15944">MHGDGANFVSQVVEYAGGSQQNDDWSCKLDPSPYGSYPNTYGIYKCTLNWINVVELTSYLTSKNIARKCNLNEVQKGDLIMYTSQNGKGHQSVVVIGPDPENPQIAYHSRDQSFCNGQPCDNCSGFHSLFIESKYTFHALCMN</sequence>
<proteinExistence type="predicted"/>
<keyword evidence="3" id="KW-1185">Reference proteome</keyword>
<dbReference type="InterPro" id="IPR024301">
    <property type="entry name" value="Amidase_6"/>
</dbReference>
<evidence type="ECO:0000259" key="1">
    <source>
        <dbReference type="Pfam" id="PF12671"/>
    </source>
</evidence>
<dbReference type="Proteomes" id="UP000789405">
    <property type="component" value="Unassembled WGS sequence"/>
</dbReference>
<reference evidence="2" key="1">
    <citation type="submission" date="2021-06" db="EMBL/GenBank/DDBJ databases">
        <authorList>
            <person name="Kallberg Y."/>
            <person name="Tangrot J."/>
            <person name="Rosling A."/>
        </authorList>
    </citation>
    <scope>NUCLEOTIDE SEQUENCE</scope>
    <source>
        <strain evidence="2">MA453B</strain>
    </source>
</reference>
<organism evidence="2 3">
    <name type="scientific">Dentiscutata erythropus</name>
    <dbReference type="NCBI Taxonomy" id="1348616"/>
    <lineage>
        <taxon>Eukaryota</taxon>
        <taxon>Fungi</taxon>
        <taxon>Fungi incertae sedis</taxon>
        <taxon>Mucoromycota</taxon>
        <taxon>Glomeromycotina</taxon>
        <taxon>Glomeromycetes</taxon>
        <taxon>Diversisporales</taxon>
        <taxon>Gigasporaceae</taxon>
        <taxon>Dentiscutata</taxon>
    </lineage>
</organism>
<evidence type="ECO:0000313" key="2">
    <source>
        <dbReference type="EMBL" id="CAG8763228.1"/>
    </source>
</evidence>
<comment type="caution">
    <text evidence="2">The sequence shown here is derived from an EMBL/GenBank/DDBJ whole genome shotgun (WGS) entry which is preliminary data.</text>
</comment>
<dbReference type="EMBL" id="CAJVPY010017708">
    <property type="protein sequence ID" value="CAG8763228.1"/>
    <property type="molecule type" value="Genomic_DNA"/>
</dbReference>
<accession>A0A9N9J5P5</accession>
<dbReference type="Pfam" id="PF12671">
    <property type="entry name" value="Amidase_6"/>
    <property type="match status" value="1"/>
</dbReference>
<feature type="domain" description="Putative amidase" evidence="1">
    <location>
        <begin position="3"/>
        <end position="113"/>
    </location>
</feature>